<comment type="caution">
    <text evidence="2">The sequence shown here is derived from an EMBL/GenBank/DDBJ whole genome shotgun (WGS) entry which is preliminary data.</text>
</comment>
<feature type="compositionally biased region" description="Basic and acidic residues" evidence="1">
    <location>
        <begin position="31"/>
        <end position="44"/>
    </location>
</feature>
<evidence type="ECO:0000256" key="1">
    <source>
        <dbReference type="SAM" id="MobiDB-lite"/>
    </source>
</evidence>
<gene>
    <name evidence="2" type="ORF">MBEHAL_1049</name>
</gene>
<dbReference type="EMBL" id="BATA01000019">
    <property type="protein sequence ID" value="GAD52289.1"/>
    <property type="molecule type" value="Genomic_DNA"/>
</dbReference>
<name>U3A3S1_9EURY</name>
<protein>
    <submittedName>
        <fullName evidence="2">Uncharacterized protein</fullName>
    </submittedName>
</protein>
<organism evidence="2 3">
    <name type="scientific">Halarchaeum acidiphilum MH1-52-1</name>
    <dbReference type="NCBI Taxonomy" id="1261545"/>
    <lineage>
        <taxon>Archaea</taxon>
        <taxon>Methanobacteriati</taxon>
        <taxon>Methanobacteriota</taxon>
        <taxon>Stenosarchaea group</taxon>
        <taxon>Halobacteria</taxon>
        <taxon>Halobacteriales</taxon>
        <taxon>Halobacteriaceae</taxon>
    </lineage>
</organism>
<evidence type="ECO:0000313" key="2">
    <source>
        <dbReference type="EMBL" id="GAD52289.1"/>
    </source>
</evidence>
<keyword evidence="3" id="KW-1185">Reference proteome</keyword>
<sequence length="431" mass="46590">MTGDVDAVADPDAAAFESPIERGPAPPIDGIGDHAGAEDDDVTRAERERALGARESRQDGARFGLMAGGDQQEVLAALVTHAPQRALDADATPAGLDVLEFRIAEVGGGPRVRLHRVPEEDRLAADLPGALDEARHARDVAGERRGDDHSVRVRDASQGVANASAGDGLAGRASVAARVRAVLDVREHARLTERLEARHVDRVSENRIVVEALIESVDDRAGRRVEDGVHRTDGRVRDVDELEFETVADIHPLAGGHRHEVAGEPRAEFALHYLHRERGRDQRGVVAFREDAGRPDVIEVAVREDDRADFAVEVASDDRCEVETHIEDDDVATDADGRHVPSDLLVPADRRDFDLHRGLPCSAGGTDAYRSPVRVSATKTAGIDAPLATAARRPVSEGALYQRSVGSRVSRFPHYPVPVRTTPSRADVRRA</sequence>
<feature type="region of interest" description="Disordered" evidence="1">
    <location>
        <begin position="1"/>
        <end position="44"/>
    </location>
</feature>
<evidence type="ECO:0000313" key="3">
    <source>
        <dbReference type="Proteomes" id="UP000016986"/>
    </source>
</evidence>
<dbReference type="AlphaFoldDB" id="U3A3S1"/>
<accession>U3A3S1</accession>
<proteinExistence type="predicted"/>
<feature type="compositionally biased region" description="Low complexity" evidence="1">
    <location>
        <begin position="1"/>
        <end position="15"/>
    </location>
</feature>
<reference evidence="2 3" key="1">
    <citation type="submission" date="2013-09" db="EMBL/GenBank/DDBJ databases">
        <title>Whole genome sequencing of Halarchaeum acidiphilum strain MH1-52-1.</title>
        <authorList>
            <person name="Shimane Y."/>
            <person name="Minegishi H."/>
            <person name="Nishi S."/>
            <person name="Echigo A."/>
            <person name="Shuto A."/>
            <person name="Konishi M."/>
            <person name="Ito T."/>
            <person name="Ohkuma M."/>
            <person name="Ohta Y."/>
            <person name="Nagano Y."/>
            <person name="Tsubouchi T."/>
            <person name="Mori K."/>
            <person name="Usui K."/>
            <person name="Kamekura M."/>
            <person name="Usami R."/>
            <person name="Takaki Y."/>
            <person name="Hatada Y."/>
        </authorList>
    </citation>
    <scope>NUCLEOTIDE SEQUENCE [LARGE SCALE GENOMIC DNA]</scope>
    <source>
        <strain evidence="2 3">JCM 16109</strain>
    </source>
</reference>
<dbReference type="Proteomes" id="UP000016986">
    <property type="component" value="Unassembled WGS sequence"/>
</dbReference>